<gene>
    <name evidence="1" type="ORF">H6A19_10075</name>
</gene>
<sequence>MNKIEFFKESIEDYKKLLCELENENAPIDAIELVKESIRTNKILLENCISKEGATKALEVAKARASKEDLGLTVGVYKNFKAFCIAGGKLEVDAKTPKGDTRKALIKQMDSLCSWRKAEKGNAIIVDEVYQFEKDIEDGRSKNNIYIDSAEALIIHNLKKSTDAVTFITVGNLGEYIGLYNDKYQYADHESMRVDYTIFNNFKRTTNAEAKRILDRCLKSMENRKLIDSSYTRIIVCEDRELRGANAEEKKIILDAESKIMKSLGCLNFTQVKNRKLLALFNERVKEEVNSKGIEEFESSFKGYEIVSTNKLVSEAEKQLVTLEKKQELNGLFIDKLNSTFEQKNNHSKSKQLENHLFGEAILKYEASEEYRPTVNKLIDELIKLK</sequence>
<proteinExistence type="predicted"/>
<comment type="caution">
    <text evidence="1">The sequence shown here is derived from an EMBL/GenBank/DDBJ whole genome shotgun (WGS) entry which is preliminary data.</text>
</comment>
<evidence type="ECO:0000313" key="2">
    <source>
        <dbReference type="Proteomes" id="UP000767334"/>
    </source>
</evidence>
<evidence type="ECO:0000313" key="1">
    <source>
        <dbReference type="EMBL" id="MBM6819678.1"/>
    </source>
</evidence>
<name>A0ABS2FID2_9CLOT</name>
<accession>A0ABS2FID2</accession>
<organism evidence="1 2">
    <name type="scientific">Clostridium saudiense</name>
    <dbReference type="NCBI Taxonomy" id="1414720"/>
    <lineage>
        <taxon>Bacteria</taxon>
        <taxon>Bacillati</taxon>
        <taxon>Bacillota</taxon>
        <taxon>Clostridia</taxon>
        <taxon>Eubacteriales</taxon>
        <taxon>Clostridiaceae</taxon>
        <taxon>Clostridium</taxon>
    </lineage>
</organism>
<dbReference type="Proteomes" id="UP000767334">
    <property type="component" value="Unassembled WGS sequence"/>
</dbReference>
<keyword evidence="2" id="KW-1185">Reference proteome</keyword>
<dbReference type="RefSeq" id="WP_204572348.1">
    <property type="nucleotide sequence ID" value="NZ_JACJLL010000057.1"/>
</dbReference>
<protein>
    <submittedName>
        <fullName evidence="1">Uncharacterized protein</fullName>
    </submittedName>
</protein>
<reference evidence="1 2" key="1">
    <citation type="journal article" date="2021" name="Sci. Rep.">
        <title>The distribution of antibiotic resistance genes in chicken gut microbiota commensals.</title>
        <authorList>
            <person name="Juricova H."/>
            <person name="Matiasovicova J."/>
            <person name="Kubasova T."/>
            <person name="Cejkova D."/>
            <person name="Rychlik I."/>
        </authorList>
    </citation>
    <scope>NUCLEOTIDE SEQUENCE [LARGE SCALE GENOMIC DNA]</scope>
    <source>
        <strain evidence="1 2">An435</strain>
    </source>
</reference>
<dbReference type="EMBL" id="JACJLL010000057">
    <property type="protein sequence ID" value="MBM6819678.1"/>
    <property type="molecule type" value="Genomic_DNA"/>
</dbReference>